<feature type="region of interest" description="Disordered" evidence="1">
    <location>
        <begin position="411"/>
        <end position="438"/>
    </location>
</feature>
<dbReference type="SMART" id="SM00060">
    <property type="entry name" value="FN3"/>
    <property type="match status" value="1"/>
</dbReference>
<sequence>MSTQQSPIQFFEGGSVVMERGSELGRRGMERWDNADEEVMVSQHRSDRASAIASLQAINDRETPSRHLEGCLVVVESIELDTVFQGRGWRDEIRRRRNGSTSNDLRRFTVYTAAHQILLGERAHLIEFPSVLLPPGATTGSIVNISVLQNHAEEKRRDDAFWVLQDEIHGEFGVRTPEPPKLQLRNVTQTSVTLEWPPIELATAKLRTLDLYRNGQRLAPIPNPATNTSSKISGLELDTEYTFQLILRTTAGTFPSELLRVHTNTMIDTSGVRVCFGTVDDAGLVEQAKEALQRIGARWSEKIEIDTTHFVCTTPDTHTPTGVPEVEYQRAVQLSIPIVQPHWIFACQSERRLVSIAQFGLGATPPNALPSQRPQSMSAASPTQRSPASAAAARQSMTPTVSLIGRPATFIGQSARNTPPPTAPVVTVEEARSEDEETDVAELEAKRIDLMGKRASKTGTMNMEFEFPPTSPKSAGAEDSDAADVAVEPKSIEVPPPLVVEKETVSSVRTEGNVYDDLGETEDIPL</sequence>
<dbReference type="InterPro" id="IPR013783">
    <property type="entry name" value="Ig-like_fold"/>
</dbReference>
<dbReference type="Pfam" id="PF16892">
    <property type="entry name" value="CHS5_N"/>
    <property type="match status" value="1"/>
</dbReference>
<dbReference type="PANTHER" id="PTHR47351">
    <property type="entry name" value="CHITIN BIOSYNTHESIS PROTEIN CHS5"/>
    <property type="match status" value="1"/>
</dbReference>
<dbReference type="InterPro" id="IPR036420">
    <property type="entry name" value="BRCT_dom_sf"/>
</dbReference>
<dbReference type="InterPro" id="IPR001357">
    <property type="entry name" value="BRCT_dom"/>
</dbReference>
<feature type="compositionally biased region" description="Acidic residues" evidence="1">
    <location>
        <begin position="517"/>
        <end position="526"/>
    </location>
</feature>
<dbReference type="AlphaFoldDB" id="A0AAD2Q782"/>
<proteinExistence type="predicted"/>
<reference evidence="4" key="1">
    <citation type="submission" date="2023-11" db="EMBL/GenBank/DDBJ databases">
        <authorList>
            <person name="De Vega J J."/>
            <person name="De Vega J J."/>
        </authorList>
    </citation>
    <scope>NUCLEOTIDE SEQUENCE</scope>
</reference>
<dbReference type="PANTHER" id="PTHR47351:SF1">
    <property type="entry name" value="CHITIN BIOSYNTHESIS PROTEIN CHS5"/>
    <property type="match status" value="1"/>
</dbReference>
<feature type="region of interest" description="Disordered" evidence="1">
    <location>
        <begin position="462"/>
        <end position="526"/>
    </location>
</feature>
<evidence type="ECO:0000313" key="5">
    <source>
        <dbReference type="Proteomes" id="UP001295794"/>
    </source>
</evidence>
<dbReference type="GO" id="GO:0034044">
    <property type="term" value="C:exomer complex"/>
    <property type="evidence" value="ECO:0007669"/>
    <property type="project" value="TreeGrafter"/>
</dbReference>
<dbReference type="SUPFAM" id="SSF49265">
    <property type="entry name" value="Fibronectin type III"/>
    <property type="match status" value="1"/>
</dbReference>
<accession>A0AAD2Q782</accession>
<evidence type="ECO:0000259" key="3">
    <source>
        <dbReference type="PROSITE" id="PS50853"/>
    </source>
</evidence>
<dbReference type="Gene3D" id="3.40.50.10190">
    <property type="entry name" value="BRCT domain"/>
    <property type="match status" value="1"/>
</dbReference>
<dbReference type="Proteomes" id="UP001295794">
    <property type="component" value="Unassembled WGS sequence"/>
</dbReference>
<organism evidence="4 5">
    <name type="scientific">Mycena citricolor</name>
    <dbReference type="NCBI Taxonomy" id="2018698"/>
    <lineage>
        <taxon>Eukaryota</taxon>
        <taxon>Fungi</taxon>
        <taxon>Dikarya</taxon>
        <taxon>Basidiomycota</taxon>
        <taxon>Agaricomycotina</taxon>
        <taxon>Agaricomycetes</taxon>
        <taxon>Agaricomycetidae</taxon>
        <taxon>Agaricales</taxon>
        <taxon>Marasmiineae</taxon>
        <taxon>Mycenaceae</taxon>
        <taxon>Mycena</taxon>
    </lineage>
</organism>
<name>A0AAD2Q782_9AGAR</name>
<dbReference type="SUPFAM" id="SSF52113">
    <property type="entry name" value="BRCT domain"/>
    <property type="match status" value="1"/>
</dbReference>
<evidence type="ECO:0000313" key="4">
    <source>
        <dbReference type="EMBL" id="CAK5283796.1"/>
    </source>
</evidence>
<dbReference type="Pfam" id="PF00533">
    <property type="entry name" value="BRCT"/>
    <property type="match status" value="1"/>
</dbReference>
<dbReference type="GO" id="GO:0005802">
    <property type="term" value="C:trans-Golgi network"/>
    <property type="evidence" value="ECO:0007669"/>
    <property type="project" value="TreeGrafter"/>
</dbReference>
<evidence type="ECO:0000259" key="2">
    <source>
        <dbReference type="PROSITE" id="PS50172"/>
    </source>
</evidence>
<dbReference type="Pfam" id="PF16893">
    <property type="entry name" value="fn3_2"/>
    <property type="match status" value="1"/>
</dbReference>
<comment type="caution">
    <text evidence="4">The sequence shown here is derived from an EMBL/GenBank/DDBJ whole genome shotgun (WGS) entry which is preliminary data.</text>
</comment>
<dbReference type="Gene3D" id="6.20.120.50">
    <property type="match status" value="1"/>
</dbReference>
<feature type="domain" description="Fibronectin type-III" evidence="3">
    <location>
        <begin position="176"/>
        <end position="268"/>
    </location>
</feature>
<evidence type="ECO:0000256" key="1">
    <source>
        <dbReference type="SAM" id="MobiDB-lite"/>
    </source>
</evidence>
<dbReference type="InterPro" id="IPR052827">
    <property type="entry name" value="CHS_Export/Cell_Fusion_Reg"/>
</dbReference>
<feature type="region of interest" description="Disordered" evidence="1">
    <location>
        <begin position="365"/>
        <end position="397"/>
    </location>
</feature>
<gene>
    <name evidence="4" type="ORF">MYCIT1_LOCUS36618</name>
</gene>
<dbReference type="EMBL" id="CAVNYO010000476">
    <property type="protein sequence ID" value="CAK5283796.1"/>
    <property type="molecule type" value="Genomic_DNA"/>
</dbReference>
<dbReference type="SMART" id="SM00292">
    <property type="entry name" value="BRCT"/>
    <property type="match status" value="1"/>
</dbReference>
<protein>
    <recommendedName>
        <fullName evidence="6">Chitin biosynthesis protein</fullName>
    </recommendedName>
</protein>
<dbReference type="PROSITE" id="PS50853">
    <property type="entry name" value="FN3"/>
    <property type="match status" value="1"/>
</dbReference>
<dbReference type="InterPro" id="IPR003961">
    <property type="entry name" value="FN3_dom"/>
</dbReference>
<feature type="compositionally biased region" description="Low complexity" evidence="1">
    <location>
        <begin position="378"/>
        <end position="396"/>
    </location>
</feature>
<feature type="domain" description="BRCT" evidence="2">
    <location>
        <begin position="286"/>
        <end position="361"/>
    </location>
</feature>
<dbReference type="GO" id="GO:0046983">
    <property type="term" value="F:protein dimerization activity"/>
    <property type="evidence" value="ECO:0007669"/>
    <property type="project" value="InterPro"/>
</dbReference>
<dbReference type="GO" id="GO:0006893">
    <property type="term" value="P:Golgi to plasma membrane transport"/>
    <property type="evidence" value="ECO:0007669"/>
    <property type="project" value="TreeGrafter"/>
</dbReference>
<evidence type="ECO:0008006" key="6">
    <source>
        <dbReference type="Google" id="ProtNLM"/>
    </source>
</evidence>
<dbReference type="PROSITE" id="PS50172">
    <property type="entry name" value="BRCT"/>
    <property type="match status" value="1"/>
</dbReference>
<dbReference type="CDD" id="cd00063">
    <property type="entry name" value="FN3"/>
    <property type="match status" value="1"/>
</dbReference>
<dbReference type="Gene3D" id="2.60.40.10">
    <property type="entry name" value="Immunoglobulins"/>
    <property type="match status" value="1"/>
</dbReference>
<dbReference type="InterPro" id="IPR031673">
    <property type="entry name" value="Chs5_N"/>
</dbReference>
<dbReference type="GO" id="GO:0000747">
    <property type="term" value="P:conjugation with cellular fusion"/>
    <property type="evidence" value="ECO:0007669"/>
    <property type="project" value="TreeGrafter"/>
</dbReference>
<dbReference type="InterPro" id="IPR036116">
    <property type="entry name" value="FN3_sf"/>
</dbReference>
<dbReference type="InterPro" id="IPR031669">
    <property type="entry name" value="Fn3_2"/>
</dbReference>
<keyword evidence="5" id="KW-1185">Reference proteome</keyword>